<name>A0A8T0RZL8_PANVG</name>
<protein>
    <submittedName>
        <fullName evidence="1">Uncharacterized protein</fullName>
    </submittedName>
</protein>
<evidence type="ECO:0000313" key="1">
    <source>
        <dbReference type="EMBL" id="KAG2591871.1"/>
    </source>
</evidence>
<keyword evidence="2" id="KW-1185">Reference proteome</keyword>
<gene>
    <name evidence="1" type="ORF">PVAP13_5NG509158</name>
</gene>
<comment type="caution">
    <text evidence="1">The sequence shown here is derived from an EMBL/GenBank/DDBJ whole genome shotgun (WGS) entry which is preliminary data.</text>
</comment>
<dbReference type="AlphaFoldDB" id="A0A8T0RZL8"/>
<reference evidence="1" key="1">
    <citation type="submission" date="2020-05" db="EMBL/GenBank/DDBJ databases">
        <title>WGS assembly of Panicum virgatum.</title>
        <authorList>
            <person name="Lovell J.T."/>
            <person name="Jenkins J."/>
            <person name="Shu S."/>
            <person name="Juenger T.E."/>
            <person name="Schmutz J."/>
        </authorList>
    </citation>
    <scope>NUCLEOTIDE SEQUENCE</scope>
    <source>
        <strain evidence="1">AP13</strain>
    </source>
</reference>
<dbReference type="Proteomes" id="UP000823388">
    <property type="component" value="Chromosome 5N"/>
</dbReference>
<proteinExistence type="predicted"/>
<accession>A0A8T0RZL8</accession>
<dbReference type="EMBL" id="CM029046">
    <property type="protein sequence ID" value="KAG2591871.1"/>
    <property type="molecule type" value="Genomic_DNA"/>
</dbReference>
<organism evidence="1 2">
    <name type="scientific">Panicum virgatum</name>
    <name type="common">Blackwell switchgrass</name>
    <dbReference type="NCBI Taxonomy" id="38727"/>
    <lineage>
        <taxon>Eukaryota</taxon>
        <taxon>Viridiplantae</taxon>
        <taxon>Streptophyta</taxon>
        <taxon>Embryophyta</taxon>
        <taxon>Tracheophyta</taxon>
        <taxon>Spermatophyta</taxon>
        <taxon>Magnoliopsida</taxon>
        <taxon>Liliopsida</taxon>
        <taxon>Poales</taxon>
        <taxon>Poaceae</taxon>
        <taxon>PACMAD clade</taxon>
        <taxon>Panicoideae</taxon>
        <taxon>Panicodae</taxon>
        <taxon>Paniceae</taxon>
        <taxon>Panicinae</taxon>
        <taxon>Panicum</taxon>
        <taxon>Panicum sect. Hiantes</taxon>
    </lineage>
</organism>
<evidence type="ECO:0000313" key="2">
    <source>
        <dbReference type="Proteomes" id="UP000823388"/>
    </source>
</evidence>
<sequence>MTCPQVPNYCSHHLLQSETFHWEQEKKGYLKIEMKMGFNIKMGVRAQQRRCLPNKTATNQ</sequence>